<evidence type="ECO:0000313" key="4">
    <source>
        <dbReference type="EMBL" id="TDM05297.1"/>
    </source>
</evidence>
<comment type="similarity">
    <text evidence="1">Belongs to the ABC-2 integral membrane protein family.</text>
</comment>
<dbReference type="RefSeq" id="WP_133444533.1">
    <property type="nucleotide sequence ID" value="NZ_SCWB01000020.1"/>
</dbReference>
<evidence type="ECO:0000256" key="1">
    <source>
        <dbReference type="ARBA" id="ARBA00007783"/>
    </source>
</evidence>
<dbReference type="Proteomes" id="UP000294802">
    <property type="component" value="Unassembled WGS sequence"/>
</dbReference>
<comment type="caution">
    <text evidence="4">The sequence shown here is derived from an EMBL/GenBank/DDBJ whole genome shotgun (WGS) entry which is preliminary data.</text>
</comment>
<sequence length="256" mass="29998">MNEVINLVKYVPYMLRNILIELRYHLKQYIFFLAMNLVVIFLTFMLLNLMTSLPIDKSTRVFQLSGYVIYFWMTGAIFISNLILARKGFILNITNLPLYVLVMIQIINFFIMFLMSFIMLMIIKAANGIHVETSWIGVIYFIVMTCLFLIPICILISLFIQRSKIIAIALVILFFTLPIIWIPSTIPTTLLNLLKLNPFYFLVNGFQEAVVLGTAAFYNYPNHLLFILELVLIYVWTGYLYRIMKDEINMNKNYKS</sequence>
<keyword evidence="3" id="KW-0812">Transmembrane</keyword>
<dbReference type="PANTHER" id="PTHR30413:SF10">
    <property type="entry name" value="CAPSULE POLYSACCHARIDE EXPORT INNER-MEMBRANE PROTEIN CTRC"/>
    <property type="match status" value="1"/>
</dbReference>
<dbReference type="AlphaFoldDB" id="A0A4R6BSX7"/>
<feature type="transmembrane region" description="Helical" evidence="3">
    <location>
        <begin position="224"/>
        <end position="241"/>
    </location>
</feature>
<evidence type="ECO:0000256" key="3">
    <source>
        <dbReference type="SAM" id="Phobius"/>
    </source>
</evidence>
<evidence type="ECO:0000256" key="2">
    <source>
        <dbReference type="ARBA" id="ARBA00022448"/>
    </source>
</evidence>
<evidence type="ECO:0008006" key="6">
    <source>
        <dbReference type="Google" id="ProtNLM"/>
    </source>
</evidence>
<dbReference type="GO" id="GO:0015920">
    <property type="term" value="P:lipopolysaccharide transport"/>
    <property type="evidence" value="ECO:0007669"/>
    <property type="project" value="TreeGrafter"/>
</dbReference>
<gene>
    <name evidence="4" type="ORF">ERX29_10015</name>
</gene>
<keyword evidence="2" id="KW-0813">Transport</keyword>
<name>A0A4R6BSX7_9STAP</name>
<feature type="transmembrane region" description="Helical" evidence="3">
    <location>
        <begin position="96"/>
        <end position="123"/>
    </location>
</feature>
<keyword evidence="3" id="KW-1133">Transmembrane helix</keyword>
<feature type="transmembrane region" description="Helical" evidence="3">
    <location>
        <begin position="165"/>
        <end position="186"/>
    </location>
</feature>
<protein>
    <recommendedName>
        <fullName evidence="6">ABC-2 type transporter domain-containing protein</fullName>
    </recommendedName>
</protein>
<proteinExistence type="inferred from homology"/>
<feature type="transmembrane region" description="Helical" evidence="3">
    <location>
        <begin position="29"/>
        <end position="49"/>
    </location>
</feature>
<feature type="transmembrane region" description="Helical" evidence="3">
    <location>
        <begin position="61"/>
        <end position="84"/>
    </location>
</feature>
<dbReference type="EMBL" id="SCWB01000020">
    <property type="protein sequence ID" value="TDM05297.1"/>
    <property type="molecule type" value="Genomic_DNA"/>
</dbReference>
<accession>A0A4R6BSX7</accession>
<evidence type="ECO:0000313" key="5">
    <source>
        <dbReference type="Proteomes" id="UP000294802"/>
    </source>
</evidence>
<dbReference type="OrthoDB" id="2417273at2"/>
<keyword evidence="3" id="KW-0472">Membrane</keyword>
<dbReference type="PANTHER" id="PTHR30413">
    <property type="entry name" value="INNER MEMBRANE TRANSPORT PERMEASE"/>
    <property type="match status" value="1"/>
</dbReference>
<feature type="transmembrane region" description="Helical" evidence="3">
    <location>
        <begin position="135"/>
        <end position="159"/>
    </location>
</feature>
<organism evidence="4 5">
    <name type="scientific">Macrococcus lamae</name>
    <dbReference type="NCBI Taxonomy" id="198484"/>
    <lineage>
        <taxon>Bacteria</taxon>
        <taxon>Bacillati</taxon>
        <taxon>Bacillota</taxon>
        <taxon>Bacilli</taxon>
        <taxon>Bacillales</taxon>
        <taxon>Staphylococcaceae</taxon>
        <taxon>Macrococcus</taxon>
    </lineage>
</organism>
<reference evidence="4 5" key="1">
    <citation type="submission" date="2019-01" db="EMBL/GenBank/DDBJ databases">
        <title>Draft genome sequences of the type strains of six Macrococcus species.</title>
        <authorList>
            <person name="Mazhar S."/>
            <person name="Altermann E."/>
            <person name="Hill C."/>
            <person name="Mcauliffe O."/>
        </authorList>
    </citation>
    <scope>NUCLEOTIDE SEQUENCE [LARGE SCALE GENOMIC DNA]</scope>
    <source>
        <strain evidence="4 5">CCM4815</strain>
    </source>
</reference>
<keyword evidence="5" id="KW-1185">Reference proteome</keyword>